<organism evidence="2 3">
    <name type="scientific">Oleispira antarctica RB-8</name>
    <dbReference type="NCBI Taxonomy" id="698738"/>
    <lineage>
        <taxon>Bacteria</taxon>
        <taxon>Pseudomonadati</taxon>
        <taxon>Pseudomonadota</taxon>
        <taxon>Gammaproteobacteria</taxon>
        <taxon>Oceanospirillales</taxon>
        <taxon>Oceanospirillaceae</taxon>
        <taxon>Oleispira</taxon>
    </lineage>
</organism>
<proteinExistence type="predicted"/>
<reference evidence="2 3" key="1">
    <citation type="journal article" date="2013" name="Nat. Commun.">
        <title>Genome sequence and functional genomic analysis of the oil-degrading bacterium Oleispira antarctica.</title>
        <authorList>
            <person name="Kube M."/>
            <person name="Chernikova T.N."/>
            <person name="Al-Ramahi Y."/>
            <person name="Beloqui A."/>
            <person name="Lopez-Cortez N."/>
            <person name="Guazzaroni M.E."/>
            <person name="Heipieper H.J."/>
            <person name="Klages S."/>
            <person name="Kotsyurbenko O.R."/>
            <person name="Langer I."/>
            <person name="Nechitaylo T.Y."/>
            <person name="Lunsdorf H."/>
            <person name="Fernandez M."/>
            <person name="Juarez S."/>
            <person name="Ciordia S."/>
            <person name="Singer A."/>
            <person name="Kagan O."/>
            <person name="Egorova O."/>
            <person name="Petit P.A."/>
            <person name="Stogios P."/>
            <person name="Kim Y."/>
            <person name="Tchigvintsev A."/>
            <person name="Flick R."/>
            <person name="Denaro R."/>
            <person name="Genovese M."/>
            <person name="Albar J.P."/>
            <person name="Reva O.N."/>
            <person name="Martinez-Gomariz M."/>
            <person name="Tran H."/>
            <person name="Ferrer M."/>
            <person name="Savchenko A."/>
            <person name="Yakunin A.F."/>
            <person name="Yakimov M.M."/>
            <person name="Golyshina O.V."/>
            <person name="Reinhardt R."/>
            <person name="Golyshin P.N."/>
        </authorList>
    </citation>
    <scope>NUCLEOTIDE SEQUENCE [LARGE SCALE GENOMIC DNA]</scope>
</reference>
<gene>
    <name evidence="2" type="ORF">OLEAN_C37640</name>
</gene>
<keyword evidence="3" id="KW-1185">Reference proteome</keyword>
<accession>R4YSM4</accession>
<evidence type="ECO:0008006" key="4">
    <source>
        <dbReference type="Google" id="ProtNLM"/>
    </source>
</evidence>
<evidence type="ECO:0000313" key="3">
    <source>
        <dbReference type="Proteomes" id="UP000032749"/>
    </source>
</evidence>
<protein>
    <recommendedName>
        <fullName evidence="4">Metal-binding protein</fullName>
    </recommendedName>
</protein>
<evidence type="ECO:0000256" key="1">
    <source>
        <dbReference type="SAM" id="SignalP"/>
    </source>
</evidence>
<feature type="signal peptide" evidence="1">
    <location>
        <begin position="1"/>
        <end position="23"/>
    </location>
</feature>
<dbReference type="PROSITE" id="PS51257">
    <property type="entry name" value="PROKAR_LIPOPROTEIN"/>
    <property type="match status" value="1"/>
</dbReference>
<dbReference type="InterPro" id="IPR007332">
    <property type="entry name" value="DUF411"/>
</dbReference>
<feature type="chain" id="PRO_5004383453" description="Metal-binding protein" evidence="1">
    <location>
        <begin position="24"/>
        <end position="174"/>
    </location>
</feature>
<dbReference type="STRING" id="698738.OLEAN_C37640"/>
<name>R4YSM4_OLEAN</name>
<evidence type="ECO:0000313" key="2">
    <source>
        <dbReference type="EMBL" id="CCK77940.1"/>
    </source>
</evidence>
<dbReference type="KEGG" id="oai:OLEAN_C37640"/>
<dbReference type="PATRIC" id="fig|698738.3.peg.3918"/>
<sequence>MSFKSVSSLLLLSVLFSVLSACSKPNTDSQIGNSKIGDSHQEAAILEVYKHPSCGCCGKWIDHLNSSGLTTGIHNSNSLAEFKQEKGIAPKYRSCHTAVSKDGYVFEGHIPAKFIQQFLNEKPEGAIGLSVPGMPLGSPGMEVGNKFSPYQVLQLNIDGSSSIYASINNAQEQY</sequence>
<dbReference type="HOGENOM" id="CLU_112034_1_0_6"/>
<dbReference type="Proteomes" id="UP000032749">
    <property type="component" value="Chromosome"/>
</dbReference>
<keyword evidence="1" id="KW-0732">Signal</keyword>
<dbReference type="Pfam" id="PF04214">
    <property type="entry name" value="DUF411"/>
    <property type="match status" value="1"/>
</dbReference>
<dbReference type="EMBL" id="FO203512">
    <property type="protein sequence ID" value="CCK77940.1"/>
    <property type="molecule type" value="Genomic_DNA"/>
</dbReference>
<dbReference type="AlphaFoldDB" id="R4YSM4"/>
<dbReference type="OrthoDB" id="14727at2"/>